<feature type="transmembrane region" description="Helical" evidence="1">
    <location>
        <begin position="331"/>
        <end position="353"/>
    </location>
</feature>
<feature type="transmembrane region" description="Helical" evidence="1">
    <location>
        <begin position="231"/>
        <end position="252"/>
    </location>
</feature>
<keyword evidence="1" id="KW-0812">Transmembrane</keyword>
<feature type="transmembrane region" description="Helical" evidence="1">
    <location>
        <begin position="264"/>
        <end position="289"/>
    </location>
</feature>
<feature type="transmembrane region" description="Helical" evidence="1">
    <location>
        <begin position="175"/>
        <end position="196"/>
    </location>
</feature>
<feature type="transmembrane region" description="Helical" evidence="1">
    <location>
        <begin position="27"/>
        <end position="44"/>
    </location>
</feature>
<accession>A0ABX7QW50</accession>
<feature type="transmembrane region" description="Helical" evidence="1">
    <location>
        <begin position="104"/>
        <end position="125"/>
    </location>
</feature>
<dbReference type="RefSeq" id="WP_207356077.1">
    <property type="nucleotide sequence ID" value="NZ_CP071503.1"/>
</dbReference>
<feature type="transmembrane region" description="Helical" evidence="1">
    <location>
        <begin position="305"/>
        <end position="325"/>
    </location>
</feature>
<protein>
    <submittedName>
        <fullName evidence="2">GntP family permease</fullName>
    </submittedName>
</protein>
<evidence type="ECO:0000313" key="3">
    <source>
        <dbReference type="Proteomes" id="UP000662770"/>
    </source>
</evidence>
<keyword evidence="1" id="KW-1133">Transmembrane helix</keyword>
<organism evidence="2 3">
    <name type="scientific">Shewanella avicenniae</name>
    <dbReference type="NCBI Taxonomy" id="2814294"/>
    <lineage>
        <taxon>Bacteria</taxon>
        <taxon>Pseudomonadati</taxon>
        <taxon>Pseudomonadota</taxon>
        <taxon>Gammaproteobacteria</taxon>
        <taxon>Alteromonadales</taxon>
        <taxon>Shewanellaceae</taxon>
        <taxon>Shewanella</taxon>
    </lineage>
</organism>
<keyword evidence="1" id="KW-0472">Membrane</keyword>
<dbReference type="PANTHER" id="PTHR30354:SF11">
    <property type="entry name" value="PERMEASE"/>
    <property type="match status" value="1"/>
</dbReference>
<evidence type="ECO:0000256" key="1">
    <source>
        <dbReference type="SAM" id="Phobius"/>
    </source>
</evidence>
<proteinExistence type="predicted"/>
<feature type="transmembrane region" description="Helical" evidence="1">
    <location>
        <begin position="434"/>
        <end position="451"/>
    </location>
</feature>
<gene>
    <name evidence="2" type="ORF">JYB87_06555</name>
</gene>
<keyword evidence="3" id="KW-1185">Reference proteome</keyword>
<feature type="transmembrane region" description="Helical" evidence="1">
    <location>
        <begin position="390"/>
        <end position="414"/>
    </location>
</feature>
<dbReference type="InterPro" id="IPR003474">
    <property type="entry name" value="Glcn_transporter"/>
</dbReference>
<dbReference type="PANTHER" id="PTHR30354">
    <property type="entry name" value="GNT FAMILY GLUCONATE TRANSPORTER"/>
    <property type="match status" value="1"/>
</dbReference>
<dbReference type="Proteomes" id="UP000662770">
    <property type="component" value="Chromosome"/>
</dbReference>
<dbReference type="PIRSF" id="PIRSF002746">
    <property type="entry name" value="Gluconate_transporter"/>
    <property type="match status" value="1"/>
</dbReference>
<name>A0ABX7QW50_9GAMM</name>
<feature type="transmembrane region" description="Helical" evidence="1">
    <location>
        <begin position="137"/>
        <end position="155"/>
    </location>
</feature>
<feature type="transmembrane region" description="Helical" evidence="1">
    <location>
        <begin position="365"/>
        <end position="384"/>
    </location>
</feature>
<dbReference type="Pfam" id="PF02447">
    <property type="entry name" value="GntP_permease"/>
    <property type="match status" value="1"/>
</dbReference>
<reference evidence="2 3" key="1">
    <citation type="submission" date="2021-03" db="EMBL/GenBank/DDBJ databases">
        <title>Novel species identification of genus Shewanella.</title>
        <authorList>
            <person name="Liu G."/>
            <person name="Zhang Q."/>
        </authorList>
    </citation>
    <scope>NUCLEOTIDE SEQUENCE [LARGE SCALE GENOMIC DNA]</scope>
    <source>
        <strain evidence="2 3">FJAT-51800</strain>
    </source>
</reference>
<dbReference type="EMBL" id="CP071503">
    <property type="protein sequence ID" value="QSX34880.1"/>
    <property type="molecule type" value="Genomic_DNA"/>
</dbReference>
<sequence length="452" mass="46785">MSLVLILLGVIIFIVIATSKLKLHPFLTLLLASFIGAFAFGLPAKDIAKTISTGFGGILGYIGLVIVLGTIIGTILEKSGAAITMADTVIKLIGKRFPTLTMSIIGYIVSIPVFCDSGFVILNSLKQSMANRMKVSSVAMSVALATGLYATHTFVPPTPGPIAAAGNLGLESSLGLVIAVGLLVSAVAALAGLLWANRFMQDEPNGEGAEELVQQAEAFDKMKASYGKLPSATASFAPIFVPILLICLGSIANFPAKPFGVDGFYSVLNFLGQPLNALVVGLALSLLLLKPENRLKEFSNRISDGLLAAAPILLITGAGGAFGAVIKATPIGQYLGATLSALGIGIFMPFIVAAALKSAQGSSTVALVTTSAMVAPMLGDIGLGSEMGHVLTVMAIGAGAMTVSHANDSFFWVVTQFSRMSVAQAYRAQTMATAIQGIVTIVFVWFLSLILL</sequence>
<feature type="transmembrane region" description="Helical" evidence="1">
    <location>
        <begin position="56"/>
        <end position="76"/>
    </location>
</feature>
<evidence type="ECO:0000313" key="2">
    <source>
        <dbReference type="EMBL" id="QSX34880.1"/>
    </source>
</evidence>